<feature type="domain" description="Glycosyl transferase family 28 C-terminal" evidence="5">
    <location>
        <begin position="227"/>
        <end position="325"/>
    </location>
</feature>
<dbReference type="InterPro" id="IPR009695">
    <property type="entry name" value="Diacylglyc_glucosyltr_N"/>
</dbReference>
<evidence type="ECO:0000259" key="6">
    <source>
        <dbReference type="Pfam" id="PF06925"/>
    </source>
</evidence>
<protein>
    <submittedName>
        <fullName evidence="7">UDP-diphospho-muramoylpentapeptide beta-N-acetylglucosaminyltransferase</fullName>
    </submittedName>
</protein>
<dbReference type="GO" id="GO:0016020">
    <property type="term" value="C:membrane"/>
    <property type="evidence" value="ECO:0007669"/>
    <property type="project" value="UniProtKB-SubCell"/>
</dbReference>
<comment type="subcellular location">
    <subcellularLocation>
        <location evidence="1">Membrane</location>
    </subcellularLocation>
</comment>
<accession>A0A926HWM6</accession>
<dbReference type="Pfam" id="PF06925">
    <property type="entry name" value="MGDG_synth"/>
    <property type="match status" value="1"/>
</dbReference>
<organism evidence="7 8">
    <name type="scientific">Bianquea renquensis</name>
    <dbReference type="NCBI Taxonomy" id="2763661"/>
    <lineage>
        <taxon>Bacteria</taxon>
        <taxon>Bacillati</taxon>
        <taxon>Bacillota</taxon>
        <taxon>Clostridia</taxon>
        <taxon>Eubacteriales</taxon>
        <taxon>Bianqueaceae</taxon>
        <taxon>Bianquea</taxon>
    </lineage>
</organism>
<evidence type="ECO:0000313" key="7">
    <source>
        <dbReference type="EMBL" id="MBC8542882.1"/>
    </source>
</evidence>
<keyword evidence="3" id="KW-0328">Glycosyltransferase</keyword>
<evidence type="ECO:0000256" key="2">
    <source>
        <dbReference type="ARBA" id="ARBA00006962"/>
    </source>
</evidence>
<dbReference type="RefSeq" id="WP_177718885.1">
    <property type="nucleotide sequence ID" value="NZ_JACRSQ010000005.1"/>
</dbReference>
<sequence>MNILILTGKFGMGHYSAAKTLGLEIQKLFSSANVTIVDLVEYSVPMSDVYYRSFRFFVTRCQKAYNAYYKGTNRMAALSGENKIPLPHHFLKKLESLLQREQPDMIVCTLPICAQVVSEYKRRFDANIPLITCITDVSTHGEWINPGTDVYLVPSESVKKGIIAKGACSDLILVGGIPVKEQFKTLRHRSAHNGKNLLIMGGGWGLLPKEPTFYETLNTFSGVRTTIITGNNRSAYERLHGRYANIEVIGFTDEVYRYMEKADLIVTKPGGITLFESIFAELPLATIAPTLMQEIHNAEFIEANAIGRVISSEPKETVQELLAMLDDDIALAEIRANMRRLKATLEPNVTIKALRHILGREAVAERENLLTLHEGGVLA</sequence>
<name>A0A926HWM6_9FIRM</name>
<dbReference type="PANTHER" id="PTHR43025">
    <property type="entry name" value="MONOGALACTOSYLDIACYLGLYCEROL SYNTHASE"/>
    <property type="match status" value="1"/>
</dbReference>
<evidence type="ECO:0000313" key="8">
    <source>
        <dbReference type="Proteomes" id="UP000657006"/>
    </source>
</evidence>
<dbReference type="InterPro" id="IPR050519">
    <property type="entry name" value="Glycosyltransf_28_UgtP"/>
</dbReference>
<evidence type="ECO:0000256" key="3">
    <source>
        <dbReference type="ARBA" id="ARBA00022676"/>
    </source>
</evidence>
<keyword evidence="4" id="KW-0808">Transferase</keyword>
<evidence type="ECO:0000256" key="4">
    <source>
        <dbReference type="ARBA" id="ARBA00022679"/>
    </source>
</evidence>
<dbReference type="Gene3D" id="3.40.50.2000">
    <property type="entry name" value="Glycogen Phosphorylase B"/>
    <property type="match status" value="1"/>
</dbReference>
<dbReference type="Proteomes" id="UP000657006">
    <property type="component" value="Unassembled WGS sequence"/>
</dbReference>
<dbReference type="SUPFAM" id="SSF53756">
    <property type="entry name" value="UDP-Glycosyltransferase/glycogen phosphorylase"/>
    <property type="match status" value="1"/>
</dbReference>
<feature type="domain" description="Diacylglycerol glucosyltransferase N-terminal" evidence="6">
    <location>
        <begin position="14"/>
        <end position="179"/>
    </location>
</feature>
<dbReference type="GO" id="GO:0009247">
    <property type="term" value="P:glycolipid biosynthetic process"/>
    <property type="evidence" value="ECO:0007669"/>
    <property type="project" value="InterPro"/>
</dbReference>
<reference evidence="7" key="1">
    <citation type="submission" date="2020-08" db="EMBL/GenBank/DDBJ databases">
        <title>Genome public.</title>
        <authorList>
            <person name="Liu C."/>
            <person name="Sun Q."/>
        </authorList>
    </citation>
    <scope>NUCLEOTIDE SEQUENCE</scope>
    <source>
        <strain evidence="7">NSJ-32</strain>
    </source>
</reference>
<gene>
    <name evidence="7" type="ORF">H8730_04900</name>
</gene>
<keyword evidence="8" id="KW-1185">Reference proteome</keyword>
<proteinExistence type="inferred from homology"/>
<comment type="similarity">
    <text evidence="2">Belongs to the glycosyltransferase 28 family.</text>
</comment>
<dbReference type="PANTHER" id="PTHR43025:SF3">
    <property type="entry name" value="MONOGALACTOSYLDIACYLGLYCEROL SYNTHASE 1, CHLOROPLASTIC"/>
    <property type="match status" value="1"/>
</dbReference>
<comment type="caution">
    <text evidence="7">The sequence shown here is derived from an EMBL/GenBank/DDBJ whole genome shotgun (WGS) entry which is preliminary data.</text>
</comment>
<evidence type="ECO:0000259" key="5">
    <source>
        <dbReference type="Pfam" id="PF04101"/>
    </source>
</evidence>
<dbReference type="InterPro" id="IPR007235">
    <property type="entry name" value="Glyco_trans_28_C"/>
</dbReference>
<dbReference type="EMBL" id="JACRSQ010000005">
    <property type="protein sequence ID" value="MBC8542882.1"/>
    <property type="molecule type" value="Genomic_DNA"/>
</dbReference>
<dbReference type="AlphaFoldDB" id="A0A926HWM6"/>
<dbReference type="Pfam" id="PF04101">
    <property type="entry name" value="Glyco_tran_28_C"/>
    <property type="match status" value="1"/>
</dbReference>
<evidence type="ECO:0000256" key="1">
    <source>
        <dbReference type="ARBA" id="ARBA00004370"/>
    </source>
</evidence>
<dbReference type="GO" id="GO:0016758">
    <property type="term" value="F:hexosyltransferase activity"/>
    <property type="evidence" value="ECO:0007669"/>
    <property type="project" value="InterPro"/>
</dbReference>